<comment type="caution">
    <text evidence="1">The sequence shown here is derived from an EMBL/GenBank/DDBJ whole genome shotgun (WGS) entry which is preliminary data.</text>
</comment>
<protein>
    <submittedName>
        <fullName evidence="1">Uncharacterized protein</fullName>
    </submittedName>
</protein>
<reference evidence="1 2" key="1">
    <citation type="submission" date="2021-07" db="EMBL/GenBank/DDBJ databases">
        <authorList>
            <person name="Palmer J.M."/>
        </authorList>
    </citation>
    <scope>NUCLEOTIDE SEQUENCE [LARGE SCALE GENOMIC DNA]</scope>
    <source>
        <strain evidence="1 2">AT_MEX2019</strain>
        <tissue evidence="1">Muscle</tissue>
    </source>
</reference>
<organism evidence="1 2">
    <name type="scientific">Ataeniobius toweri</name>
    <dbReference type="NCBI Taxonomy" id="208326"/>
    <lineage>
        <taxon>Eukaryota</taxon>
        <taxon>Metazoa</taxon>
        <taxon>Chordata</taxon>
        <taxon>Craniata</taxon>
        <taxon>Vertebrata</taxon>
        <taxon>Euteleostomi</taxon>
        <taxon>Actinopterygii</taxon>
        <taxon>Neopterygii</taxon>
        <taxon>Teleostei</taxon>
        <taxon>Neoteleostei</taxon>
        <taxon>Acanthomorphata</taxon>
        <taxon>Ovalentaria</taxon>
        <taxon>Atherinomorphae</taxon>
        <taxon>Cyprinodontiformes</taxon>
        <taxon>Goodeidae</taxon>
        <taxon>Ataeniobius</taxon>
    </lineage>
</organism>
<evidence type="ECO:0000313" key="1">
    <source>
        <dbReference type="EMBL" id="MED6259523.1"/>
    </source>
</evidence>
<keyword evidence="2" id="KW-1185">Reference proteome</keyword>
<gene>
    <name evidence="1" type="ORF">ATANTOWER_024494</name>
</gene>
<evidence type="ECO:0000313" key="2">
    <source>
        <dbReference type="Proteomes" id="UP001345963"/>
    </source>
</evidence>
<dbReference type="Proteomes" id="UP001345963">
    <property type="component" value="Unassembled WGS sequence"/>
</dbReference>
<name>A0ABU7C9V2_9TELE</name>
<accession>A0ABU7C9V2</accession>
<dbReference type="EMBL" id="JAHUTI010084234">
    <property type="protein sequence ID" value="MED6259523.1"/>
    <property type="molecule type" value="Genomic_DNA"/>
</dbReference>
<proteinExistence type="predicted"/>
<sequence length="116" mass="13404">MFLRNKAKPQKSPLNNDELLMKYSKGRLELLTGENMTLLKETKKPEMISTLSVFMEMQHEFWSLNVPQVCVWGVVRTFFSYYCKPDLSNLLQPLTGFLHGFSSIRLPMNCDPDPTA</sequence>